<sequence>MNSALVTGAHGFVGTHVRAELAERGWEVISLGRAERTDDHYVRHDLADPTGIDALAQQVGDLKPDVIFHLAASPAFKAAGGDPTALVADAVSATFNLCRAMVAAGSKARLLVAGSSAQYGALPRELNPVTEDAPLRPVNAYGHAKVAAEATAMAFAATGALDVIPVRAFNHIGPGEPPTTVASAFARRIADVRAELSDTVTVGDLDAVRDFTDVRDIAAGYVELAERGESGRLYNLCSGREATVGAVLAALLAAGGLDPSVVRVTDPPSGAANRPGSIPYQVGSPARVRAEIGWSAQRPLADSAADLLDAVEKAGRP</sequence>
<evidence type="ECO:0000313" key="4">
    <source>
        <dbReference type="Proteomes" id="UP001500618"/>
    </source>
</evidence>
<dbReference type="EMBL" id="BAAANY010000009">
    <property type="protein sequence ID" value="GAA1677000.1"/>
    <property type="molecule type" value="Genomic_DNA"/>
</dbReference>
<dbReference type="SUPFAM" id="SSF51735">
    <property type="entry name" value="NAD(P)-binding Rossmann-fold domains"/>
    <property type="match status" value="1"/>
</dbReference>
<proteinExistence type="inferred from homology"/>
<dbReference type="Gene3D" id="3.90.25.10">
    <property type="entry name" value="UDP-galactose 4-epimerase, domain 1"/>
    <property type="match status" value="1"/>
</dbReference>
<dbReference type="InterPro" id="IPR001509">
    <property type="entry name" value="Epimerase_deHydtase"/>
</dbReference>
<comment type="similarity">
    <text evidence="1">Belongs to the NAD(P)-dependent epimerase/dehydratase family.</text>
</comment>
<evidence type="ECO:0000313" key="3">
    <source>
        <dbReference type="EMBL" id="GAA1677000.1"/>
    </source>
</evidence>
<comment type="caution">
    <text evidence="3">The sequence shown here is derived from an EMBL/GenBank/DDBJ whole genome shotgun (WGS) entry which is preliminary data.</text>
</comment>
<gene>
    <name evidence="3" type="ORF">GCM10009765_27890</name>
</gene>
<dbReference type="Proteomes" id="UP001500618">
    <property type="component" value="Unassembled WGS sequence"/>
</dbReference>
<dbReference type="PANTHER" id="PTHR43000">
    <property type="entry name" value="DTDP-D-GLUCOSE 4,6-DEHYDRATASE-RELATED"/>
    <property type="match status" value="1"/>
</dbReference>
<dbReference type="InterPro" id="IPR036291">
    <property type="entry name" value="NAD(P)-bd_dom_sf"/>
</dbReference>
<protein>
    <submittedName>
        <fullName evidence="3">GDP-mannose 4,6-dehydratase</fullName>
    </submittedName>
</protein>
<accession>A0ABN2GUU4</accession>
<dbReference type="Pfam" id="PF01370">
    <property type="entry name" value="Epimerase"/>
    <property type="match status" value="1"/>
</dbReference>
<feature type="domain" description="NAD-dependent epimerase/dehydratase" evidence="2">
    <location>
        <begin position="4"/>
        <end position="237"/>
    </location>
</feature>
<reference evidence="3 4" key="1">
    <citation type="journal article" date="2019" name="Int. J. Syst. Evol. Microbiol.">
        <title>The Global Catalogue of Microorganisms (GCM) 10K type strain sequencing project: providing services to taxonomists for standard genome sequencing and annotation.</title>
        <authorList>
            <consortium name="The Broad Institute Genomics Platform"/>
            <consortium name="The Broad Institute Genome Sequencing Center for Infectious Disease"/>
            <person name="Wu L."/>
            <person name="Ma J."/>
        </authorList>
    </citation>
    <scope>NUCLEOTIDE SEQUENCE [LARGE SCALE GENOMIC DNA]</scope>
    <source>
        <strain evidence="3 4">JCM 14718</strain>
    </source>
</reference>
<keyword evidence="4" id="KW-1185">Reference proteome</keyword>
<name>A0ABN2GUU4_9ACTN</name>
<evidence type="ECO:0000259" key="2">
    <source>
        <dbReference type="Pfam" id="PF01370"/>
    </source>
</evidence>
<organism evidence="3 4">
    <name type="scientific">Fodinicola feengrottensis</name>
    <dbReference type="NCBI Taxonomy" id="435914"/>
    <lineage>
        <taxon>Bacteria</taxon>
        <taxon>Bacillati</taxon>
        <taxon>Actinomycetota</taxon>
        <taxon>Actinomycetes</taxon>
        <taxon>Mycobacteriales</taxon>
        <taxon>Fodinicola</taxon>
    </lineage>
</organism>
<dbReference type="Gene3D" id="3.40.50.720">
    <property type="entry name" value="NAD(P)-binding Rossmann-like Domain"/>
    <property type="match status" value="1"/>
</dbReference>
<dbReference type="RefSeq" id="WP_163568270.1">
    <property type="nucleotide sequence ID" value="NZ_BAAANY010000009.1"/>
</dbReference>
<evidence type="ECO:0000256" key="1">
    <source>
        <dbReference type="ARBA" id="ARBA00007637"/>
    </source>
</evidence>